<keyword evidence="3" id="KW-0963">Cytoplasm</keyword>
<comment type="function">
    <text evidence="4">Required for resistance to DNA-damaging agents.</text>
</comment>
<accession>A0A0K1XGC2</accession>
<dbReference type="RefSeq" id="WP_053101691.1">
    <property type="nucleotide sequence ID" value="NZ_CP012364.1"/>
</dbReference>
<dbReference type="SUPFAM" id="SSF52402">
    <property type="entry name" value="Adenine nucleotide alpha hydrolases-like"/>
    <property type="match status" value="2"/>
</dbReference>
<dbReference type="AlphaFoldDB" id="A0A0K1XGC2"/>
<keyword evidence="8" id="KW-1185">Reference proteome</keyword>
<protein>
    <submittedName>
        <fullName evidence="6 7">Universal stress protein</fullName>
    </submittedName>
</protein>
<evidence type="ECO:0000313" key="7">
    <source>
        <dbReference type="EMBL" id="MDM1697001.1"/>
    </source>
</evidence>
<reference evidence="6 8" key="1">
    <citation type="journal article" date="2015" name="Genome Announc.">
        <title>Genome Sequences of Oblitimonas alkaliphila gen. nov. sp. nov. (Proposed), a Novel Bacterium of the Pseudomonadaceae Family.</title>
        <authorList>
            <person name="Lauer A.C."/>
            <person name="Nicholson A.C."/>
            <person name="Humrighouse B.W."/>
            <person name="Emery B."/>
            <person name="Drobish A."/>
            <person name="Juieng P."/>
            <person name="Loparev V."/>
            <person name="McQuiston J.R."/>
        </authorList>
    </citation>
    <scope>NUCLEOTIDE SEQUENCE [LARGE SCALE GENOMIC DNA]</scope>
    <source>
        <strain evidence="6 8">E5571</strain>
    </source>
</reference>
<evidence type="ECO:0000256" key="1">
    <source>
        <dbReference type="ARBA" id="ARBA00004496"/>
    </source>
</evidence>
<feature type="domain" description="UspA" evidence="5">
    <location>
        <begin position="153"/>
        <end position="272"/>
    </location>
</feature>
<dbReference type="Pfam" id="PF00582">
    <property type="entry name" value="Usp"/>
    <property type="match status" value="1"/>
</dbReference>
<dbReference type="Proteomes" id="UP001173465">
    <property type="component" value="Unassembled WGS sequence"/>
</dbReference>
<evidence type="ECO:0000256" key="4">
    <source>
        <dbReference type="ARBA" id="ARBA00037131"/>
    </source>
</evidence>
<organism evidence="6 8">
    <name type="scientific">Thiopseudomonas alkaliphila</name>
    <dbReference type="NCBI Taxonomy" id="1697053"/>
    <lineage>
        <taxon>Bacteria</taxon>
        <taxon>Pseudomonadati</taxon>
        <taxon>Pseudomonadota</taxon>
        <taxon>Gammaproteobacteria</taxon>
        <taxon>Pseudomonadales</taxon>
        <taxon>Pseudomonadaceae</taxon>
        <taxon>Thiopseudomonas</taxon>
    </lineage>
</organism>
<name>A0A0K1XGC2_9GAMM</name>
<reference evidence="7" key="3">
    <citation type="journal article" date="2022" name="Sci. Total Environ.">
        <title>Prevalence, transmission, and molecular epidemiology of tet(X)-positive bacteria among humans, animals, and environmental niches in China: An epidemiological, and genomic-based study.</title>
        <authorList>
            <person name="Dong N."/>
            <person name="Zeng Y."/>
            <person name="Cai C."/>
            <person name="Sun C."/>
            <person name="Lu J."/>
            <person name="Liu C."/>
            <person name="Zhou H."/>
            <person name="Sun Q."/>
            <person name="Shu L."/>
            <person name="Wang H."/>
            <person name="Wang Y."/>
            <person name="Wang S."/>
            <person name="Wu C."/>
            <person name="Chan E.W."/>
            <person name="Chen G."/>
            <person name="Shen Z."/>
            <person name="Chen S."/>
            <person name="Zhang R."/>
        </authorList>
    </citation>
    <scope>NUCLEOTIDE SEQUENCE</scope>
    <source>
        <strain evidence="7">DF46-2-2</strain>
    </source>
</reference>
<dbReference type="PANTHER" id="PTHR47892:SF1">
    <property type="entry name" value="UNIVERSAL STRESS PROTEIN E"/>
    <property type="match status" value="1"/>
</dbReference>
<evidence type="ECO:0000256" key="2">
    <source>
        <dbReference type="ARBA" id="ARBA00008791"/>
    </source>
</evidence>
<dbReference type="PANTHER" id="PTHR47892">
    <property type="entry name" value="UNIVERSAL STRESS PROTEIN E"/>
    <property type="match status" value="1"/>
</dbReference>
<comment type="subcellular location">
    <subcellularLocation>
        <location evidence="1">Cytoplasm</location>
    </subcellularLocation>
</comment>
<proteinExistence type="inferred from homology"/>
<sequence>MRSVRSILVVLNPAYEEPPALIRAKHIAQVTQSDLYLLACDKDGTQHQSVQQLITKLRNEGFSVKGEASWHNSFHETVIQAQQAFNCGLVIKEHHAENPLKKVLLTPEDWKLLRFCPAPVLIVKTTHDWSNGNVLAAVDLGNTEPEHRELQNSIVSTGLELTQVTKGKLHLFTAHPSPMLSAADPTFQLRDTIENRYKGLCDSLVSLFDLDPALVSLKEGPADLLIPRTADEVGAVLTVMGTVARTGLSGALIGNTAEVVLDSIQTDVLVLKPQDRIEQLERDLKNKT</sequence>
<evidence type="ECO:0000313" key="6">
    <source>
        <dbReference type="EMBL" id="AKX60391.1"/>
    </source>
</evidence>
<evidence type="ECO:0000259" key="5">
    <source>
        <dbReference type="Pfam" id="PF00582"/>
    </source>
</evidence>
<comment type="similarity">
    <text evidence="2">Belongs to the universal stress protein A family.</text>
</comment>
<dbReference type="PATRIC" id="fig|1698445.3.peg.2221"/>
<dbReference type="GO" id="GO:0005737">
    <property type="term" value="C:cytoplasm"/>
    <property type="evidence" value="ECO:0007669"/>
    <property type="project" value="UniProtKB-SubCell"/>
</dbReference>
<dbReference type="STRING" id="1697053.AKN87_01295"/>
<dbReference type="EMBL" id="JACANB010000007">
    <property type="protein sequence ID" value="MDM1697001.1"/>
    <property type="molecule type" value="Genomic_DNA"/>
</dbReference>
<evidence type="ECO:0000313" key="8">
    <source>
        <dbReference type="Proteomes" id="UP000063953"/>
    </source>
</evidence>
<dbReference type="EMBL" id="CP012365">
    <property type="protein sequence ID" value="AKX60391.1"/>
    <property type="molecule type" value="Genomic_DNA"/>
</dbReference>
<reference evidence="7" key="2">
    <citation type="submission" date="2020-06" db="EMBL/GenBank/DDBJ databases">
        <authorList>
            <person name="Dong N."/>
        </authorList>
    </citation>
    <scope>NUCLEOTIDE SEQUENCE</scope>
    <source>
        <strain evidence="7">DF46-2-2</strain>
    </source>
</reference>
<dbReference type="Proteomes" id="UP000063953">
    <property type="component" value="Chromosome"/>
</dbReference>
<evidence type="ECO:0000256" key="3">
    <source>
        <dbReference type="ARBA" id="ARBA00022490"/>
    </source>
</evidence>
<dbReference type="Gene3D" id="3.40.50.12370">
    <property type="match status" value="1"/>
</dbReference>
<gene>
    <name evidence="6" type="ORF">AKN88_10950</name>
    <name evidence="7" type="ORF">HX099_10075</name>
</gene>
<dbReference type="InterPro" id="IPR006016">
    <property type="entry name" value="UspA"/>
</dbReference>